<keyword evidence="2" id="KW-1185">Reference proteome</keyword>
<reference evidence="1" key="1">
    <citation type="submission" date="2022-10" db="EMBL/GenBank/DDBJ databases">
        <title>Complete Genome of Trichothecium roseum strain YXFP-22015, a Plant Pathogen Isolated from Citrus.</title>
        <authorList>
            <person name="Wang Y."/>
            <person name="Zhu L."/>
        </authorList>
    </citation>
    <scope>NUCLEOTIDE SEQUENCE</scope>
    <source>
        <strain evidence="1">YXFP-22015</strain>
    </source>
</reference>
<organism evidence="1 2">
    <name type="scientific">Trichothecium roseum</name>
    <dbReference type="NCBI Taxonomy" id="47278"/>
    <lineage>
        <taxon>Eukaryota</taxon>
        <taxon>Fungi</taxon>
        <taxon>Dikarya</taxon>
        <taxon>Ascomycota</taxon>
        <taxon>Pezizomycotina</taxon>
        <taxon>Sordariomycetes</taxon>
        <taxon>Hypocreomycetidae</taxon>
        <taxon>Hypocreales</taxon>
        <taxon>Hypocreales incertae sedis</taxon>
        <taxon>Trichothecium</taxon>
    </lineage>
</organism>
<sequence length="158" mass="17524">MASQDRPAEIKGGCLCEAVRYKITFPTDHKFENGTTSCQCEQCRKQTGALVMYAHTVPLESVTYTTSTSGLAIYRASTTAQRGFCRACGSTLFWQPEGRTTSILVGTMDKDDLKRWGRLLVGSGRHLWVEDAVEGVTDQLKGEKWKFDCLGEGAQKMQ</sequence>
<gene>
    <name evidence="1" type="ORF">N3K66_000087</name>
</gene>
<comment type="caution">
    <text evidence="1">The sequence shown here is derived from an EMBL/GenBank/DDBJ whole genome shotgun (WGS) entry which is preliminary data.</text>
</comment>
<dbReference type="EMBL" id="CM047940">
    <property type="protein sequence ID" value="KAI9903558.1"/>
    <property type="molecule type" value="Genomic_DNA"/>
</dbReference>
<dbReference type="Proteomes" id="UP001163324">
    <property type="component" value="Chromosome 1"/>
</dbReference>
<accession>A0ACC0VCR2</accession>
<evidence type="ECO:0000313" key="2">
    <source>
        <dbReference type="Proteomes" id="UP001163324"/>
    </source>
</evidence>
<proteinExistence type="predicted"/>
<protein>
    <submittedName>
        <fullName evidence="1">Uncharacterized protein</fullName>
    </submittedName>
</protein>
<evidence type="ECO:0000313" key="1">
    <source>
        <dbReference type="EMBL" id="KAI9903558.1"/>
    </source>
</evidence>
<name>A0ACC0VCR2_9HYPO</name>